<keyword evidence="4" id="KW-1133">Transmembrane helix</keyword>
<organism evidence="6 7">
    <name type="scientific">Symbiodinium microadriaticum</name>
    <name type="common">Dinoflagellate</name>
    <name type="synonym">Zooxanthella microadriatica</name>
    <dbReference type="NCBI Taxonomy" id="2951"/>
    <lineage>
        <taxon>Eukaryota</taxon>
        <taxon>Sar</taxon>
        <taxon>Alveolata</taxon>
        <taxon>Dinophyceae</taxon>
        <taxon>Suessiales</taxon>
        <taxon>Symbiodiniaceae</taxon>
        <taxon>Symbiodinium</taxon>
    </lineage>
</organism>
<proteinExistence type="predicted"/>
<feature type="coiled-coil region" evidence="2">
    <location>
        <begin position="167"/>
        <end position="194"/>
    </location>
</feature>
<evidence type="ECO:0000256" key="4">
    <source>
        <dbReference type="SAM" id="Phobius"/>
    </source>
</evidence>
<comment type="caution">
    <text evidence="6">The sequence shown here is derived from an EMBL/GenBank/DDBJ whole genome shotgun (WGS) entry which is preliminary data.</text>
</comment>
<feature type="transmembrane region" description="Helical" evidence="4">
    <location>
        <begin position="311"/>
        <end position="339"/>
    </location>
</feature>
<dbReference type="Proteomes" id="UP000186817">
    <property type="component" value="Unassembled WGS sequence"/>
</dbReference>
<feature type="domain" description="C3H1-type" evidence="5">
    <location>
        <begin position="714"/>
        <end position="741"/>
    </location>
</feature>
<keyword evidence="2" id="KW-0175">Coiled coil</keyword>
<keyword evidence="4" id="KW-0812">Transmembrane</keyword>
<evidence type="ECO:0000259" key="5">
    <source>
        <dbReference type="PROSITE" id="PS50103"/>
    </source>
</evidence>
<evidence type="ECO:0000256" key="1">
    <source>
        <dbReference type="PROSITE-ProRule" id="PRU00723"/>
    </source>
</evidence>
<keyword evidence="7" id="KW-1185">Reference proteome</keyword>
<accession>A0A1Q9CLR2</accession>
<evidence type="ECO:0000256" key="2">
    <source>
        <dbReference type="SAM" id="Coils"/>
    </source>
</evidence>
<gene>
    <name evidence="6" type="ORF">AK812_SmicGene35319</name>
</gene>
<name>A0A1Q9CLR2_SYMMI</name>
<keyword evidence="1" id="KW-0479">Metal-binding</keyword>
<feature type="transmembrane region" description="Helical" evidence="4">
    <location>
        <begin position="202"/>
        <end position="222"/>
    </location>
</feature>
<feature type="transmembrane region" description="Helical" evidence="4">
    <location>
        <begin position="261"/>
        <end position="291"/>
    </location>
</feature>
<feature type="zinc finger region" description="C3H1-type" evidence="1">
    <location>
        <begin position="714"/>
        <end position="741"/>
    </location>
</feature>
<dbReference type="Gene3D" id="2.60.120.620">
    <property type="entry name" value="q2cbj1_9rhob like domain"/>
    <property type="match status" value="1"/>
</dbReference>
<dbReference type="EMBL" id="LSRX01001086">
    <property type="protein sequence ID" value="OLP83861.1"/>
    <property type="molecule type" value="Genomic_DNA"/>
</dbReference>
<protein>
    <recommendedName>
        <fullName evidence="5">C3H1-type domain-containing protein</fullName>
    </recommendedName>
</protein>
<keyword evidence="1" id="KW-0862">Zinc</keyword>
<dbReference type="GO" id="GO:0008270">
    <property type="term" value="F:zinc ion binding"/>
    <property type="evidence" value="ECO:0007669"/>
    <property type="project" value="UniProtKB-KW"/>
</dbReference>
<evidence type="ECO:0000313" key="6">
    <source>
        <dbReference type="EMBL" id="OLP83861.1"/>
    </source>
</evidence>
<dbReference type="AlphaFoldDB" id="A0A1Q9CLR2"/>
<dbReference type="InterPro" id="IPR000571">
    <property type="entry name" value="Znf_CCCH"/>
</dbReference>
<keyword evidence="4" id="KW-0472">Membrane</keyword>
<dbReference type="Gene3D" id="2.170.16.10">
    <property type="entry name" value="Hedgehog/Intein (Hint) domain"/>
    <property type="match status" value="1"/>
</dbReference>
<dbReference type="OrthoDB" id="427399at2759"/>
<feature type="compositionally biased region" description="Polar residues" evidence="3">
    <location>
        <begin position="673"/>
        <end position="694"/>
    </location>
</feature>
<reference evidence="6 7" key="1">
    <citation type="submission" date="2016-02" db="EMBL/GenBank/DDBJ databases">
        <title>Genome analysis of coral dinoflagellate symbionts highlights evolutionary adaptations to a symbiotic lifestyle.</title>
        <authorList>
            <person name="Aranda M."/>
            <person name="Li Y."/>
            <person name="Liew Y.J."/>
            <person name="Baumgarten S."/>
            <person name="Simakov O."/>
            <person name="Wilson M."/>
            <person name="Piel J."/>
            <person name="Ashoor H."/>
            <person name="Bougouffa S."/>
            <person name="Bajic V.B."/>
            <person name="Ryu T."/>
            <person name="Ravasi T."/>
            <person name="Bayer T."/>
            <person name="Micklem G."/>
            <person name="Kim H."/>
            <person name="Bhak J."/>
            <person name="Lajeunesse T.C."/>
            <person name="Voolstra C.R."/>
        </authorList>
    </citation>
    <scope>NUCLEOTIDE SEQUENCE [LARGE SCALE GENOMIC DNA]</scope>
    <source>
        <strain evidence="6 7">CCMP2467</strain>
    </source>
</reference>
<sequence length="1213" mass="133131">MVTTETAIVPVGREPLGLQLLQDAGRPPLERLDAVMEQTQEWAQLREILQQRGPWVRDTICGLLLNEMSRSFQNVVGQLQAVQDMMTEMQATMDSEDARALHHLLRDMHPSSLAALKREADGIEESVNTLGSHLEMGDFPGLHSLAERIANKAKRFRDKYAELRPKLDRLQTRIQQIADKCAEAARRADGLIQETEDRRDSWFSLLAWINCVLTAGGLLVLVGAGGTALVAGGMLGVKTALLASATSALEAAKAQAGWASAGAFGAAVIAPFAGFLGGVLGVGAGVAAVAAQAQVASASQAVSALQVTVGWLSSVLAATPPLIIGSASILALALLGYVGRDLVRRLLKRLWAAEIQQHENSRAEFRRMEEMLRETARKLVTICEKNDALEDCFDMVVEVAEELAGTAEDVKKVVNPEALNAETLKMHEQVDRLCATYAELPRAFEELRVAVHDLAPPVQEAPAIHVQANTLVIRNDVVQPTALAVESDVQPTALAMQNDVGHIPEVEQLALPEFHGDWILIESPPLARSLASPSAHVEFQPNSDCLPLNTYLLVPVERAASLGVLLAAGPCGNCICEVISQGEAVRLMSHFSAGGEHRLTSGHPLWVQRSGSWIHERASLLQQGDVVFTSSGDQVIESVTSQISTEEVFSLNIQQNQEVFVFTINPGNDGRMSRNSVAAPSSAAQKTSRRSTSAPPRLRNNLPSRGSWFCKGTARCSNICRSFLRGRCSEGRECKYCHLPHSEESKRAARGQQSEGHPDSKTERRSIAALAFIRCFASSWTLYCGSRKRTVQNFHSKSRSRNRNQKRRIYPDEWHWREGISKPDKFREIVNAWKSSPLVAAVALSARTAQLAAELMGRWTGRGYFGEQAVQAEKAQMENTARDEVLVFKNQCSFGGGTGEQILKELLANRKAGDGKSAGLQQNQRKHSKAFVARLEVTLLGETAWREAASLKDDVLWKPAGFMRGVEEYISQNFLPVAENSVTVWIALDDADAETGVVEYAVGSHRWPAAKAFWLRLRLRLSTRHSMAQRHNLIKITVFDPVVVEAETSGVIRHRAELRIMRRAPQSALRLAEKLSSVRAAAAAAGAELEIKCPAARPSSITRKWALGRSLRSGPVILFKKLNVMALKDRPRRALGVHLLRGDVKFRTDPHPDTALNAILDYIYGRYVLAEGSSEVSEQFFPILWSGEGYVSPIVRRMLSDGTAPPPEKRRKR</sequence>
<dbReference type="SUPFAM" id="SSF51197">
    <property type="entry name" value="Clavaminate synthase-like"/>
    <property type="match status" value="1"/>
</dbReference>
<evidence type="ECO:0000313" key="7">
    <source>
        <dbReference type="Proteomes" id="UP000186817"/>
    </source>
</evidence>
<feature type="region of interest" description="Disordered" evidence="3">
    <location>
        <begin position="671"/>
        <end position="700"/>
    </location>
</feature>
<evidence type="ECO:0000256" key="3">
    <source>
        <dbReference type="SAM" id="MobiDB-lite"/>
    </source>
</evidence>
<keyword evidence="1" id="KW-0863">Zinc-finger</keyword>
<dbReference type="PROSITE" id="PS50103">
    <property type="entry name" value="ZF_C3H1"/>
    <property type="match status" value="1"/>
</dbReference>